<evidence type="ECO:0000313" key="3">
    <source>
        <dbReference type="Proteomes" id="UP000503447"/>
    </source>
</evidence>
<protein>
    <submittedName>
        <fullName evidence="2">Uncharacterized protein</fullName>
    </submittedName>
</protein>
<evidence type="ECO:0000313" key="2">
    <source>
        <dbReference type="EMBL" id="QJW99537.1"/>
    </source>
</evidence>
<gene>
    <name evidence="2" type="ORF">FTUN_7149</name>
</gene>
<dbReference type="Proteomes" id="UP000503447">
    <property type="component" value="Chromosome"/>
</dbReference>
<accession>A0A6M5YZH7</accession>
<dbReference type="EMBL" id="CP053452">
    <property type="protein sequence ID" value="QJW99537.1"/>
    <property type="molecule type" value="Genomic_DNA"/>
</dbReference>
<name>A0A6M5YZH7_9BACT</name>
<reference evidence="3" key="1">
    <citation type="submission" date="2020-05" db="EMBL/GenBank/DDBJ databases">
        <title>Frigoriglobus tundricola gen. nov., sp. nov., a psychrotolerant cellulolytic planctomycete of the family Gemmataceae with two divergent copies of 16S rRNA gene.</title>
        <authorList>
            <person name="Kulichevskaya I.S."/>
            <person name="Ivanova A.A."/>
            <person name="Naumoff D.G."/>
            <person name="Beletsky A.V."/>
            <person name="Rijpstra W.I.C."/>
            <person name="Sinninghe Damste J.S."/>
            <person name="Mardanov A.V."/>
            <person name="Ravin N.V."/>
            <person name="Dedysh S.N."/>
        </authorList>
    </citation>
    <scope>NUCLEOTIDE SEQUENCE [LARGE SCALE GENOMIC DNA]</scope>
    <source>
        <strain evidence="3">PL17</strain>
    </source>
</reference>
<keyword evidence="3" id="KW-1185">Reference proteome</keyword>
<dbReference type="KEGG" id="ftj:FTUN_7149"/>
<proteinExistence type="predicted"/>
<dbReference type="AlphaFoldDB" id="A0A6M5YZH7"/>
<feature type="region of interest" description="Disordered" evidence="1">
    <location>
        <begin position="14"/>
        <end position="37"/>
    </location>
</feature>
<organism evidence="2 3">
    <name type="scientific">Frigoriglobus tundricola</name>
    <dbReference type="NCBI Taxonomy" id="2774151"/>
    <lineage>
        <taxon>Bacteria</taxon>
        <taxon>Pseudomonadati</taxon>
        <taxon>Planctomycetota</taxon>
        <taxon>Planctomycetia</taxon>
        <taxon>Gemmatales</taxon>
        <taxon>Gemmataceae</taxon>
        <taxon>Frigoriglobus</taxon>
    </lineage>
</organism>
<evidence type="ECO:0000256" key="1">
    <source>
        <dbReference type="SAM" id="MobiDB-lite"/>
    </source>
</evidence>
<sequence>MWLCVRWAGWPQLPRSDEGAFTTRPGARKAHGTAGPG</sequence>